<dbReference type="CDD" id="cd09994">
    <property type="entry name" value="HDAC_AcuC_like"/>
    <property type="match status" value="1"/>
</dbReference>
<dbReference type="OrthoDB" id="9808367at2"/>
<protein>
    <recommendedName>
        <fullName evidence="3">Acetoin utilization protein AcuC</fullName>
    </recommendedName>
</protein>
<dbReference type="InterPro" id="IPR023801">
    <property type="entry name" value="His_deacetylse_dom"/>
</dbReference>
<dbReference type="GO" id="GO:0004407">
    <property type="term" value="F:histone deacetylase activity"/>
    <property type="evidence" value="ECO:0007669"/>
    <property type="project" value="TreeGrafter"/>
</dbReference>
<dbReference type="AlphaFoldDB" id="A0A1T4QSY6"/>
<evidence type="ECO:0000256" key="2">
    <source>
        <dbReference type="ARBA" id="ARBA00005947"/>
    </source>
</evidence>
<comment type="pathway">
    <text evidence="1">Ketone degradation; acetoin degradation.</text>
</comment>
<evidence type="ECO:0000256" key="3">
    <source>
        <dbReference type="ARBA" id="ARBA00020218"/>
    </source>
</evidence>
<dbReference type="UniPathway" id="UPA00040"/>
<dbReference type="GO" id="GO:0045150">
    <property type="term" value="P:acetoin catabolic process"/>
    <property type="evidence" value="ECO:0007669"/>
    <property type="project" value="UniProtKB-UniPathway"/>
</dbReference>
<dbReference type="PRINTS" id="PR01272">
    <property type="entry name" value="ACUCPROTEIN"/>
</dbReference>
<dbReference type="EMBL" id="FUXM01000021">
    <property type="protein sequence ID" value="SKA06707.1"/>
    <property type="molecule type" value="Genomic_DNA"/>
</dbReference>
<proteinExistence type="inferred from homology"/>
<evidence type="ECO:0000313" key="7">
    <source>
        <dbReference type="Proteomes" id="UP000189933"/>
    </source>
</evidence>
<dbReference type="InterPro" id="IPR023696">
    <property type="entry name" value="Ureohydrolase_dom_sf"/>
</dbReference>
<dbReference type="SUPFAM" id="SSF52768">
    <property type="entry name" value="Arginase/deacetylase"/>
    <property type="match status" value="1"/>
</dbReference>
<dbReference type="PANTHER" id="PTHR10625">
    <property type="entry name" value="HISTONE DEACETYLASE HDAC1-RELATED"/>
    <property type="match status" value="1"/>
</dbReference>
<keyword evidence="4" id="KW-0006">Acetoin catabolism</keyword>
<dbReference type="Pfam" id="PF00850">
    <property type="entry name" value="Hist_deacetyl"/>
    <property type="match status" value="1"/>
</dbReference>
<sequence length="387" mass="42779">MGGRSLLIHSRHFQRYQLSDEHPFNPLRLELTETLIKAMGLWPEKALEARGATFEELVLFHSPAYVNAVFSLGEKGECSLGPEAWGLGTEDNPVFPRMGQAAALLVGASIQGAELILAGNAEHVLNYAGGLHHAHREQASGFCVFNDIVLAIKKFCQAGWRVVYIDTDAHHGDGVQWAFYDNPQVLTISLHETGRYLFPGTGKITELGQGAGYGYSINLPLEPFSDTASMLECFQLLLPPLLEAFKPDVIVSQHGCDTHYLDPLTHLHGDMHLLRAYAELIHGYAHQYSGGRWLALGGGGYDIWRVVPRAWTLLWATLSHQLCLPVVPASWLEQWQGGAPVPLPAMMMDPEDMVKPIPRQQEIREKNLANAQRVLQNAYPIIAGIIG</sequence>
<organism evidence="6 7">
    <name type="scientific">Carboxydocella sporoproducens DSM 16521</name>
    <dbReference type="NCBI Taxonomy" id="1121270"/>
    <lineage>
        <taxon>Bacteria</taxon>
        <taxon>Bacillati</taxon>
        <taxon>Bacillota</taxon>
        <taxon>Clostridia</taxon>
        <taxon>Eubacteriales</taxon>
        <taxon>Clostridiales Family XVI. Incertae Sedis</taxon>
        <taxon>Carboxydocella</taxon>
    </lineage>
</organism>
<name>A0A1T4QSY6_9FIRM</name>
<reference evidence="7" key="1">
    <citation type="submission" date="2017-02" db="EMBL/GenBank/DDBJ databases">
        <authorList>
            <person name="Varghese N."/>
            <person name="Submissions S."/>
        </authorList>
    </citation>
    <scope>NUCLEOTIDE SEQUENCE [LARGE SCALE GENOMIC DNA]</scope>
    <source>
        <strain evidence="7">DSM 16521</strain>
    </source>
</reference>
<evidence type="ECO:0000313" key="6">
    <source>
        <dbReference type="EMBL" id="SKA06707.1"/>
    </source>
</evidence>
<evidence type="ECO:0000256" key="1">
    <source>
        <dbReference type="ARBA" id="ARBA00005101"/>
    </source>
</evidence>
<gene>
    <name evidence="6" type="ORF">SAMN02745885_01789</name>
</gene>
<dbReference type="RefSeq" id="WP_078665829.1">
    <property type="nucleotide sequence ID" value="NZ_FUXM01000021.1"/>
</dbReference>
<dbReference type="Gene3D" id="3.40.800.20">
    <property type="entry name" value="Histone deacetylase domain"/>
    <property type="match status" value="1"/>
</dbReference>
<keyword evidence="7" id="KW-1185">Reference proteome</keyword>
<dbReference type="InterPro" id="IPR000286">
    <property type="entry name" value="HDACs"/>
</dbReference>
<evidence type="ECO:0000256" key="4">
    <source>
        <dbReference type="ARBA" id="ARBA00022627"/>
    </source>
</evidence>
<dbReference type="InterPro" id="IPR037138">
    <property type="entry name" value="His_deacetylse_dom_sf"/>
</dbReference>
<dbReference type="PANTHER" id="PTHR10625:SF10">
    <property type="entry name" value="HISTONE DEACETYLASE HDAC1"/>
    <property type="match status" value="1"/>
</dbReference>
<evidence type="ECO:0000259" key="5">
    <source>
        <dbReference type="Pfam" id="PF00850"/>
    </source>
</evidence>
<dbReference type="InterPro" id="IPR003085">
    <property type="entry name" value="AcuC"/>
</dbReference>
<dbReference type="GO" id="GO:0040029">
    <property type="term" value="P:epigenetic regulation of gene expression"/>
    <property type="evidence" value="ECO:0007669"/>
    <property type="project" value="TreeGrafter"/>
</dbReference>
<dbReference type="PRINTS" id="PR01270">
    <property type="entry name" value="HDASUPER"/>
</dbReference>
<dbReference type="Proteomes" id="UP000189933">
    <property type="component" value="Unassembled WGS sequence"/>
</dbReference>
<comment type="similarity">
    <text evidence="2">Belongs to the histone deacetylase family.</text>
</comment>
<accession>A0A1T4QSY6</accession>
<feature type="domain" description="Histone deacetylase" evidence="5">
    <location>
        <begin position="22"/>
        <end position="317"/>
    </location>
</feature>